<dbReference type="Proteomes" id="UP001154282">
    <property type="component" value="Unassembled WGS sequence"/>
</dbReference>
<dbReference type="EMBL" id="CAMGYJ010000007">
    <property type="protein sequence ID" value="CAI0453175.1"/>
    <property type="molecule type" value="Genomic_DNA"/>
</dbReference>
<keyword evidence="3" id="KW-1185">Reference proteome</keyword>
<organism evidence="2 3">
    <name type="scientific">Linum tenue</name>
    <dbReference type="NCBI Taxonomy" id="586396"/>
    <lineage>
        <taxon>Eukaryota</taxon>
        <taxon>Viridiplantae</taxon>
        <taxon>Streptophyta</taxon>
        <taxon>Embryophyta</taxon>
        <taxon>Tracheophyta</taxon>
        <taxon>Spermatophyta</taxon>
        <taxon>Magnoliopsida</taxon>
        <taxon>eudicotyledons</taxon>
        <taxon>Gunneridae</taxon>
        <taxon>Pentapetalae</taxon>
        <taxon>rosids</taxon>
        <taxon>fabids</taxon>
        <taxon>Malpighiales</taxon>
        <taxon>Linaceae</taxon>
        <taxon>Linum</taxon>
    </lineage>
</organism>
<dbReference type="InterPro" id="IPR044968">
    <property type="entry name" value="PRD1"/>
</dbReference>
<reference evidence="2" key="1">
    <citation type="submission" date="2022-08" db="EMBL/GenBank/DDBJ databases">
        <authorList>
            <person name="Gutierrez-Valencia J."/>
        </authorList>
    </citation>
    <scope>NUCLEOTIDE SEQUENCE</scope>
</reference>
<comment type="caution">
    <text evidence="2">The sequence shown here is derived from an EMBL/GenBank/DDBJ whole genome shotgun (WGS) entry which is preliminary data.</text>
</comment>
<protein>
    <recommendedName>
        <fullName evidence="4">Protein PRD1</fullName>
    </recommendedName>
</protein>
<evidence type="ECO:0000256" key="1">
    <source>
        <dbReference type="SAM" id="MobiDB-lite"/>
    </source>
</evidence>
<dbReference type="GO" id="GO:0042138">
    <property type="term" value="P:meiotic DNA double-strand break formation"/>
    <property type="evidence" value="ECO:0007669"/>
    <property type="project" value="InterPro"/>
</dbReference>
<dbReference type="PANTHER" id="PTHR36379">
    <property type="entry name" value="PROTEIN PRD1"/>
    <property type="match status" value="1"/>
</dbReference>
<gene>
    <name evidence="2" type="ORF">LITE_LOCUS31498</name>
</gene>
<accession>A0AAV0N3L3</accession>
<dbReference type="PANTHER" id="PTHR36379:SF1">
    <property type="entry name" value="PUTATIVE RECOMBINATION INITIATION DEFECT 1-RELATED"/>
    <property type="match status" value="1"/>
</dbReference>
<proteinExistence type="predicted"/>
<sequence length="1290" mass="143069">MYYTELDPQFQSPSPAATTAGDSCSRGHRSSLCIATIEGGSICLVCVSNLITNPRSLSHHVAYALTQLSAALSQPQFLETLLTFHPHYLVSPLIHALSLFPDPAIAGQLFHLISALSAARQLPLAPHFLAGLADRISSSAFSWTPAHLHILHCFGILLSSAHADDPYAHVKDSVALLSNLVTALQLPSEEIQAEVFFVLYRLSLHGGDDEVGILLSFCPKLLRLSLEALLKTQNDAVRLNSIALLKVLARRGCFENTYQNDICSTGSDEADSLMQTIDDRLDPSPLSVLFAEAIKGSLLSSDRQIQTSALDLIIHYLTREGTPCKEAEILLEENIVDYVFEILRLSGKWLCSECTDPVINSCLLVLDLLSAAKKGFIERLVVGLSTLVPVLCYIAEVPFHPVQYQALKLIGSGLSNCPGIVSSSHVEEVFLALTKMLKRHADGELGMPVEAFTMVCSMFVTLLKSLPLQDNPDLAERVQEATNHAILACLNASDKDPRQLLHAFHLVKEAYNRGSSGITSIINCIINICTAHLLPWIIAAFDEVDEEVLLGLLETFQHILVQDSDNQASRLANAMVTSSWFSWSFGCMGLFPTESMKVEVYLLFSSLVDVLGTGIGLHIREAAADLPTDPIDLLFLLGQKSSQDTLLSCCQSAVLLIFHTSSLYDDRVADEKSILASLEQYVLVNRSKLFCSGSDTWKAMQLINLYGLCRGSANEQDPISYSLEVENIVLQLVAQDEWDLLSSRLHFVSLKWWFRQEKIHKLLGYQILKFCRTNPSDEICMPGPEDINQSLNLRVIAELATSGDNHVARILICLLVLLVEEEHQEEDIILVLNLMKSIIRTSPASVDEFCLNGMGNVLRTLYYSPYSSSSPQLFMACQSLVSIVLRCVNPEALCDDQAWLAVTVKMVDCITSPRMASKTLSDEGMQVVTSFCFILHHSTKKALLDASKTILFNASLVSMVDDMVRAACSKGPALVDYDEGTSSGENLTVMLLLSYFSLKSIHSLLPDSADWQTLLKPSNDTGSPTIGINCTDLCRLMHFGSPVIKLVSSYCLLELFTRVTEQRKKNHEEVKCAKGYLMSIAAILEGLMFYSNIRVSMNCGLCLSMLLSWERLDLEEEYWCKLIVEEMATSLAVPCLASKSFVNHHKPAVHVAATLLKIQKSPAWVRSVLDEACIDGILKNTTGNNKTKEILLLFRELMNSKFLKKDQMASLNRLLQECRKLAYAEESRDESKGDNIDRNKKRERGADDLGEACEYLIHLMMSADLDPQRRSRRLLDEVEMFSKMIPMEAR</sequence>
<feature type="compositionally biased region" description="Polar residues" evidence="1">
    <location>
        <begin position="9"/>
        <end position="22"/>
    </location>
</feature>
<feature type="region of interest" description="Disordered" evidence="1">
    <location>
        <begin position="1"/>
        <end position="25"/>
    </location>
</feature>
<dbReference type="SUPFAM" id="SSF48371">
    <property type="entry name" value="ARM repeat"/>
    <property type="match status" value="1"/>
</dbReference>
<name>A0AAV0N3L3_9ROSI</name>
<evidence type="ECO:0008006" key="4">
    <source>
        <dbReference type="Google" id="ProtNLM"/>
    </source>
</evidence>
<evidence type="ECO:0000313" key="3">
    <source>
        <dbReference type="Proteomes" id="UP001154282"/>
    </source>
</evidence>
<dbReference type="InterPro" id="IPR016024">
    <property type="entry name" value="ARM-type_fold"/>
</dbReference>
<evidence type="ECO:0000313" key="2">
    <source>
        <dbReference type="EMBL" id="CAI0453175.1"/>
    </source>
</evidence>